<gene>
    <name evidence="1" type="ORF">GGQ65_000632</name>
</gene>
<reference evidence="1 2" key="1">
    <citation type="submission" date="2020-08" db="EMBL/GenBank/DDBJ databases">
        <title>Genomic Encyclopedia of Type Strains, Phase IV (KMG-IV): sequencing the most valuable type-strain genomes for metagenomic binning, comparative biology and taxonomic classification.</title>
        <authorList>
            <person name="Goeker M."/>
        </authorList>
    </citation>
    <scope>NUCLEOTIDE SEQUENCE [LARGE SCALE GENOMIC DNA]</scope>
    <source>
        <strain evidence="1 2">DSM 19331</strain>
    </source>
</reference>
<organism evidence="1 2">
    <name type="scientific">Rhizobium fabae</name>
    <dbReference type="NCBI Taxonomy" id="573179"/>
    <lineage>
        <taxon>Bacteria</taxon>
        <taxon>Pseudomonadati</taxon>
        <taxon>Pseudomonadota</taxon>
        <taxon>Alphaproteobacteria</taxon>
        <taxon>Hyphomicrobiales</taxon>
        <taxon>Rhizobiaceae</taxon>
        <taxon>Rhizobium/Agrobacterium group</taxon>
        <taxon>Rhizobium</taxon>
    </lineage>
</organism>
<sequence length="32" mass="3668">MRLDSDVLAYFQAEGPGWQERVNDALRAAMKE</sequence>
<proteinExistence type="predicted"/>
<dbReference type="Proteomes" id="UP000545490">
    <property type="component" value="Unassembled WGS sequence"/>
</dbReference>
<protein>
    <submittedName>
        <fullName evidence="1">Uncharacterized protein (DUF4415 family)</fullName>
    </submittedName>
</protein>
<dbReference type="EMBL" id="JACIDG010000002">
    <property type="protein sequence ID" value="MBB3913363.1"/>
    <property type="molecule type" value="Genomic_DNA"/>
</dbReference>
<accession>A0A7W6B3U6</accession>
<evidence type="ECO:0000313" key="1">
    <source>
        <dbReference type="EMBL" id="MBB3913363.1"/>
    </source>
</evidence>
<dbReference type="InterPro" id="IPR025528">
    <property type="entry name" value="BrnA_antitoxin"/>
</dbReference>
<evidence type="ECO:0000313" key="2">
    <source>
        <dbReference type="Proteomes" id="UP000545490"/>
    </source>
</evidence>
<dbReference type="Pfam" id="PF14384">
    <property type="entry name" value="BrnA_antitoxin"/>
    <property type="match status" value="1"/>
</dbReference>
<comment type="caution">
    <text evidence="1">The sequence shown here is derived from an EMBL/GenBank/DDBJ whole genome shotgun (WGS) entry which is preliminary data.</text>
</comment>
<dbReference type="AlphaFoldDB" id="A0A7W6B3U6"/>
<name>A0A7W6B3U6_9HYPH</name>